<sequence length="101" mass="11780">TEFDSDGRMTMVGGARKWRVLRPELQQEEIRKVLKPDGVYIGVYYGYSLPVYANDNEELFFKQRIPYRWDGVSNFEILVSETHQDFLNVNETDSPFGAIPE</sequence>
<dbReference type="AlphaFoldDB" id="X1S5D5"/>
<reference evidence="1" key="1">
    <citation type="journal article" date="2014" name="Front. Microbiol.">
        <title>High frequency of phylogenetically diverse reductive dehalogenase-homologous genes in deep subseafloor sedimentary metagenomes.</title>
        <authorList>
            <person name="Kawai M."/>
            <person name="Futagami T."/>
            <person name="Toyoda A."/>
            <person name="Takaki Y."/>
            <person name="Nishi S."/>
            <person name="Hori S."/>
            <person name="Arai W."/>
            <person name="Tsubouchi T."/>
            <person name="Morono Y."/>
            <person name="Uchiyama I."/>
            <person name="Ito T."/>
            <person name="Fujiyama A."/>
            <person name="Inagaki F."/>
            <person name="Takami H."/>
        </authorList>
    </citation>
    <scope>NUCLEOTIDE SEQUENCE</scope>
    <source>
        <strain evidence="1">Expedition CK06-06</strain>
    </source>
</reference>
<feature type="non-terminal residue" evidence="1">
    <location>
        <position position="1"/>
    </location>
</feature>
<protein>
    <submittedName>
        <fullName evidence="1">Uncharacterized protein</fullName>
    </submittedName>
</protein>
<accession>X1S5D5</accession>
<dbReference type="EMBL" id="BARW01003068">
    <property type="protein sequence ID" value="GAI62989.1"/>
    <property type="molecule type" value="Genomic_DNA"/>
</dbReference>
<organism evidence="1">
    <name type="scientific">marine sediment metagenome</name>
    <dbReference type="NCBI Taxonomy" id="412755"/>
    <lineage>
        <taxon>unclassified sequences</taxon>
        <taxon>metagenomes</taxon>
        <taxon>ecological metagenomes</taxon>
    </lineage>
</organism>
<evidence type="ECO:0000313" key="1">
    <source>
        <dbReference type="EMBL" id="GAI62989.1"/>
    </source>
</evidence>
<name>X1S5D5_9ZZZZ</name>
<gene>
    <name evidence="1" type="ORF">S12H4_08062</name>
</gene>
<comment type="caution">
    <text evidence="1">The sequence shown here is derived from an EMBL/GenBank/DDBJ whole genome shotgun (WGS) entry which is preliminary data.</text>
</comment>
<proteinExistence type="predicted"/>